<evidence type="ECO:0000313" key="1">
    <source>
        <dbReference type="EMBL" id="ENY87784.1"/>
    </source>
</evidence>
<organism evidence="1 2">
    <name type="scientific">[Clostridium] innocuum 2959</name>
    <dbReference type="NCBI Taxonomy" id="999413"/>
    <lineage>
        <taxon>Bacteria</taxon>
        <taxon>Bacillati</taxon>
        <taxon>Bacillota</taxon>
        <taxon>Clostridia</taxon>
        <taxon>Eubacteriales</taxon>
        <taxon>Clostridiaceae</taxon>
        <taxon>Clostridium</taxon>
    </lineage>
</organism>
<comment type="caution">
    <text evidence="1">The sequence shown here is derived from an EMBL/GenBank/DDBJ whole genome shotgun (WGS) entry which is preliminary data.</text>
</comment>
<dbReference type="PATRIC" id="fig|999413.4.peg.249"/>
<proteinExistence type="predicted"/>
<dbReference type="InterPro" id="IPR027417">
    <property type="entry name" value="P-loop_NTPase"/>
</dbReference>
<dbReference type="eggNOG" id="ENOG502Z7T2">
    <property type="taxonomic scope" value="Bacteria"/>
</dbReference>
<dbReference type="HOGENOM" id="CLU_061766_0_0_9"/>
<evidence type="ECO:0000313" key="2">
    <source>
        <dbReference type="Proteomes" id="UP000013051"/>
    </source>
</evidence>
<dbReference type="SUPFAM" id="SSF52540">
    <property type="entry name" value="P-loop containing nucleoside triphosphate hydrolases"/>
    <property type="match status" value="1"/>
</dbReference>
<dbReference type="RefSeq" id="WP_002605938.1">
    <property type="nucleotide sequence ID" value="NZ_KB850943.1"/>
</dbReference>
<reference evidence="1 2" key="1">
    <citation type="submission" date="2013-01" db="EMBL/GenBank/DDBJ databases">
        <title>The Genome Sequence of Clostridium innocuum 2959.</title>
        <authorList>
            <consortium name="The Broad Institute Genome Sequencing Platform"/>
            <person name="Earl A."/>
            <person name="Ward D."/>
            <person name="Feldgarden M."/>
            <person name="Gevers D."/>
            <person name="Courvalin P."/>
            <person name="Lambert T."/>
            <person name="Walker B."/>
            <person name="Young S.K."/>
            <person name="Zeng Q."/>
            <person name="Gargeya S."/>
            <person name="Fitzgerald M."/>
            <person name="Haas B."/>
            <person name="Abouelleil A."/>
            <person name="Alvarado L."/>
            <person name="Arachchi H.M."/>
            <person name="Berlin A.M."/>
            <person name="Chapman S.B."/>
            <person name="Dewar J."/>
            <person name="Goldberg J."/>
            <person name="Griggs A."/>
            <person name="Gujja S."/>
            <person name="Hansen M."/>
            <person name="Howarth C."/>
            <person name="Imamovic A."/>
            <person name="Larimer J."/>
            <person name="McCowan C."/>
            <person name="Murphy C."/>
            <person name="Neiman D."/>
            <person name="Pearson M."/>
            <person name="Priest M."/>
            <person name="Roberts A."/>
            <person name="Saif S."/>
            <person name="Shea T."/>
            <person name="Sisk P."/>
            <person name="Sykes S."/>
            <person name="Wortman J."/>
            <person name="Nusbaum C."/>
            <person name="Birren B."/>
        </authorList>
    </citation>
    <scope>NUCLEOTIDE SEQUENCE [LARGE SCALE GENOMIC DNA]</scope>
    <source>
        <strain evidence="1 2">2959</strain>
    </source>
</reference>
<name>N9VBM7_CLOIN</name>
<accession>N9VBM7</accession>
<evidence type="ECO:0008006" key="3">
    <source>
        <dbReference type="Google" id="ProtNLM"/>
    </source>
</evidence>
<dbReference type="Pfam" id="PF13479">
    <property type="entry name" value="AAA_24"/>
    <property type="match status" value="1"/>
</dbReference>
<gene>
    <name evidence="1" type="ORF">HMPREF1094_00235</name>
</gene>
<sequence length="357" mass="40175">MNITRGKIKKPIKLILYGPEGIGKSTFASQFPDVLFIDTEGSTIELDVARLDPPSSWPMLLSEIEFVRDNKPCKTLVIDTADWAERLCIRNLCSTKNWTGIEDAGYGKGYVYLAEEFGKMLNLLNDVISIGINVVLTAHAKITKFEQPDEMGSYDRWELKLEKKTSPMVKEWADIVLFANYKTFAVKSGSDKNAKFKAQGGQRVMYTSHHPCWDAKNRHGLPDMLPFDYSEIKSVIESVSEQNPIQNTLHSEAKQNTQLDIADNVGSGPMIYTPDPTPQITPNDSYEDEYAGLPQALIDLMKAYSVSEKQIRQAVAFRGYLQEDLAVKDYPKDFIDGVLIGAWDQVMSVINEQVLPF</sequence>
<keyword evidence="2" id="KW-1185">Reference proteome</keyword>
<dbReference type="AlphaFoldDB" id="N9VBM7"/>
<protein>
    <recommendedName>
        <fullName evidence="3">Phage nucleotide-binding protein</fullName>
    </recommendedName>
</protein>
<dbReference type="EMBL" id="AGYV01000001">
    <property type="protein sequence ID" value="ENY87784.1"/>
    <property type="molecule type" value="Genomic_DNA"/>
</dbReference>
<dbReference type="Proteomes" id="UP000013051">
    <property type="component" value="Unassembled WGS sequence"/>
</dbReference>